<evidence type="ECO:0000256" key="2">
    <source>
        <dbReference type="ARBA" id="ARBA00022737"/>
    </source>
</evidence>
<evidence type="ECO:0000256" key="1">
    <source>
        <dbReference type="ARBA" id="ARBA00022614"/>
    </source>
</evidence>
<reference evidence="3" key="1">
    <citation type="submission" date="2023-06" db="EMBL/GenBank/DDBJ databases">
        <authorList>
            <person name="Kurt Z."/>
        </authorList>
    </citation>
    <scope>NUCLEOTIDE SEQUENCE</scope>
</reference>
<protein>
    <submittedName>
        <fullName evidence="3">Leucine-rich repeat domain-containing protein</fullName>
    </submittedName>
    <submittedName>
        <fullName evidence="4">Leucine-rich_repeat domain-containing protein</fullName>
    </submittedName>
</protein>
<evidence type="ECO:0000313" key="4">
    <source>
        <dbReference type="EMBL" id="CAL6009666.1"/>
    </source>
</evidence>
<dbReference type="EMBL" id="CATOUU010001068">
    <property type="protein sequence ID" value="CAI9970085.1"/>
    <property type="molecule type" value="Genomic_DNA"/>
</dbReference>
<evidence type="ECO:0000313" key="5">
    <source>
        <dbReference type="Proteomes" id="UP001642409"/>
    </source>
</evidence>
<dbReference type="PANTHER" id="PTHR46652">
    <property type="entry name" value="LEUCINE-RICH REPEAT AND IQ DOMAIN-CONTAINING PROTEIN 1-RELATED"/>
    <property type="match status" value="1"/>
</dbReference>
<reference evidence="4 5" key="2">
    <citation type="submission" date="2024-07" db="EMBL/GenBank/DDBJ databases">
        <authorList>
            <person name="Akdeniz Z."/>
        </authorList>
    </citation>
    <scope>NUCLEOTIDE SEQUENCE [LARGE SCALE GENOMIC DNA]</scope>
</reference>
<keyword evidence="1" id="KW-0433">Leucine-rich repeat</keyword>
<dbReference type="PANTHER" id="PTHR46652:SF3">
    <property type="entry name" value="LEUCINE-RICH REPEAT-CONTAINING PROTEIN 9"/>
    <property type="match status" value="1"/>
</dbReference>
<dbReference type="PROSITE" id="PS51450">
    <property type="entry name" value="LRR"/>
    <property type="match status" value="1"/>
</dbReference>
<dbReference type="InterPro" id="IPR001611">
    <property type="entry name" value="Leu-rich_rpt"/>
</dbReference>
<keyword evidence="2" id="KW-0677">Repeat</keyword>
<dbReference type="Proteomes" id="UP001642409">
    <property type="component" value="Unassembled WGS sequence"/>
</dbReference>
<organism evidence="3">
    <name type="scientific">Hexamita inflata</name>
    <dbReference type="NCBI Taxonomy" id="28002"/>
    <lineage>
        <taxon>Eukaryota</taxon>
        <taxon>Metamonada</taxon>
        <taxon>Diplomonadida</taxon>
        <taxon>Hexamitidae</taxon>
        <taxon>Hexamitinae</taxon>
        <taxon>Hexamita</taxon>
    </lineage>
</organism>
<accession>A0AA86RP40</accession>
<dbReference type="InterPro" id="IPR050836">
    <property type="entry name" value="SDS22/Internalin_LRR"/>
</dbReference>
<dbReference type="AlphaFoldDB" id="A0AA86RP40"/>
<proteinExistence type="predicted"/>
<evidence type="ECO:0000313" key="3">
    <source>
        <dbReference type="EMBL" id="CAI9970085.1"/>
    </source>
</evidence>
<keyword evidence="5" id="KW-1185">Reference proteome</keyword>
<gene>
    <name evidence="4" type="ORF">HINF_LOCUS21709</name>
    <name evidence="3" type="ORF">HINF_LOCUS57730</name>
</gene>
<dbReference type="EMBL" id="CAXDID020000060">
    <property type="protein sequence ID" value="CAL6009666.1"/>
    <property type="molecule type" value="Genomic_DNA"/>
</dbReference>
<name>A0AA86RP40_9EUKA</name>
<dbReference type="Gene3D" id="3.80.10.10">
    <property type="entry name" value="Ribonuclease Inhibitor"/>
    <property type="match status" value="1"/>
</dbReference>
<dbReference type="InterPro" id="IPR032675">
    <property type="entry name" value="LRR_dom_sf"/>
</dbReference>
<comment type="caution">
    <text evidence="3">The sequence shown here is derived from an EMBL/GenBank/DDBJ whole genome shotgun (WGS) entry which is preliminary data.</text>
</comment>
<sequence length="289" mass="33529">MTKMSDYDKKMIQQYKSKVVDRALKIYENSELSSLQFLEHFDLVFLQIWRSAVCLQQLPANVMSLVISNCYHEKLSQISEYNHLSTFFALNCNLKDISSISSAIFLVKLNMSGNIFTDISPLSTLTHLNDLTLMQNKIVNASPLQSLVNLIHLDLSVNAVLDVSFVLRMKKLKVLKLRKNKISFARFLLRMELEVDLGANCIQDVQDYGIKEWIIDGQREPVKDLIYYKLKAVHSSQELICKNQYVQIIEKNNRMKKQIQQIIDEAWRMNLIFLERVAKQFMLVGEASQ</sequence>
<dbReference type="SUPFAM" id="SSF52058">
    <property type="entry name" value="L domain-like"/>
    <property type="match status" value="1"/>
</dbReference>